<evidence type="ECO:0000313" key="3">
    <source>
        <dbReference type="Proteomes" id="UP000824633"/>
    </source>
</evidence>
<evidence type="ECO:0000313" key="2">
    <source>
        <dbReference type="EMBL" id="BCZ48128.1"/>
    </source>
</evidence>
<protein>
    <recommendedName>
        <fullName evidence="4">Long-chain-fatty-acyl-CoA reductase</fullName>
    </recommendedName>
</protein>
<dbReference type="Proteomes" id="UP000824633">
    <property type="component" value="Chromosome"/>
</dbReference>
<dbReference type="SUPFAM" id="SSF53720">
    <property type="entry name" value="ALDH-like"/>
    <property type="match status" value="1"/>
</dbReference>
<organism evidence="2 3">
    <name type="scientific">Clostridium gelidum</name>
    <dbReference type="NCBI Taxonomy" id="704125"/>
    <lineage>
        <taxon>Bacteria</taxon>
        <taxon>Bacillati</taxon>
        <taxon>Bacillota</taxon>
        <taxon>Clostridia</taxon>
        <taxon>Eubacteriales</taxon>
        <taxon>Clostridiaceae</taxon>
        <taxon>Clostridium</taxon>
    </lineage>
</organism>
<accession>A0ABM7THM6</accession>
<dbReference type="InterPro" id="IPR008670">
    <property type="entry name" value="CoA_reduct_LuxC"/>
</dbReference>
<proteinExistence type="predicted"/>
<dbReference type="Pfam" id="PF05893">
    <property type="entry name" value="LuxC"/>
    <property type="match status" value="1"/>
</dbReference>
<sequence>MDNIYRGELISKDNFINNLSELKEIIEADLLLETLMPEIVIEAAHSLAKEINKQEVVQQLIAMGMPKWVSEEYVKVIIDSIDRKALLTKVHSELGENPFVWKTVETGIEEKEQPLGVILHIGAGNALGLSAFSVIEGLLTRNINILKLPEHEGGLSSKILMRLVEIEPRLKPYIYVLDVSSKNSEVIGKLVEMANAAVVWGSDEAIRAIRKLAPPSLPIIEWGHRLSFAYFTKQEKDEKDLAGLARDICLTDQLYCSSPQCVFYETDENKELDDFANRLAKHIESVAAEYPSLVRPIDVQAQITWTHELVKMEEILEEKRLITDEKKQYSVMVDYNAELKASPLFRNIWAMPIKREKLLGLLRAHKGHLQTVGLSCHKEELDELSNILYSAGVNRITSCGYMSVNYSGEPHDGVYALGRYVRKVNRRVK</sequence>
<reference evidence="3" key="1">
    <citation type="submission" date="2021-07" db="EMBL/GenBank/DDBJ databases">
        <title>Complete genome sequencing of a Clostridium isolate.</title>
        <authorList>
            <person name="Ueki A."/>
            <person name="Tonouchi A."/>
        </authorList>
    </citation>
    <scope>NUCLEOTIDE SEQUENCE [LARGE SCALE GENOMIC DNA]</scope>
    <source>
        <strain evidence="3">C5S11</strain>
    </source>
</reference>
<keyword evidence="1" id="KW-0521">NADP</keyword>
<evidence type="ECO:0000256" key="1">
    <source>
        <dbReference type="ARBA" id="ARBA00022857"/>
    </source>
</evidence>
<evidence type="ECO:0008006" key="4">
    <source>
        <dbReference type="Google" id="ProtNLM"/>
    </source>
</evidence>
<gene>
    <name evidence="2" type="ORF">psyc5s11_41950</name>
</gene>
<keyword evidence="3" id="KW-1185">Reference proteome</keyword>
<dbReference type="InterPro" id="IPR016161">
    <property type="entry name" value="Ald_DH/histidinol_DH"/>
</dbReference>
<dbReference type="EMBL" id="AP024849">
    <property type="protein sequence ID" value="BCZ48128.1"/>
    <property type="molecule type" value="Genomic_DNA"/>
</dbReference>
<name>A0ABM7THM6_9CLOT</name>
<dbReference type="RefSeq" id="WP_224034415.1">
    <property type="nucleotide sequence ID" value="NZ_AP024849.1"/>
</dbReference>